<evidence type="ECO:0000256" key="3">
    <source>
        <dbReference type="ARBA" id="ARBA00022840"/>
    </source>
</evidence>
<keyword evidence="2" id="KW-0547">Nucleotide-binding</keyword>
<evidence type="ECO:0000313" key="8">
    <source>
        <dbReference type="Proteomes" id="UP000199647"/>
    </source>
</evidence>
<protein>
    <submittedName>
        <fullName evidence="7">Cobaltochelatase CobS</fullName>
    </submittedName>
</protein>
<feature type="domain" description="CbbQ/NirQ/NorQ C-terminal" evidence="6">
    <location>
        <begin position="311"/>
        <end position="387"/>
    </location>
</feature>
<dbReference type="EMBL" id="FOFG01000014">
    <property type="protein sequence ID" value="SER28897.1"/>
    <property type="molecule type" value="Genomic_DNA"/>
</dbReference>
<dbReference type="InterPro" id="IPR011704">
    <property type="entry name" value="ATPase_dyneun-rel_AAA"/>
</dbReference>
<dbReference type="GO" id="GO:0030687">
    <property type="term" value="C:preribosome, large subunit precursor"/>
    <property type="evidence" value="ECO:0007669"/>
    <property type="project" value="TreeGrafter"/>
</dbReference>
<feature type="region of interest" description="Disordered" evidence="4">
    <location>
        <begin position="59"/>
        <end position="85"/>
    </location>
</feature>
<dbReference type="GO" id="GO:0000027">
    <property type="term" value="P:ribosomal large subunit assembly"/>
    <property type="evidence" value="ECO:0007669"/>
    <property type="project" value="TreeGrafter"/>
</dbReference>
<dbReference type="SUPFAM" id="SSF52540">
    <property type="entry name" value="P-loop containing nucleoside triphosphate hydrolases"/>
    <property type="match status" value="1"/>
</dbReference>
<accession>A0A1H9MZE4</accession>
<keyword evidence="3" id="KW-0067">ATP-binding</keyword>
<organism evidence="7 8">
    <name type="scientific">Faunimonas pinastri</name>
    <dbReference type="NCBI Taxonomy" id="1855383"/>
    <lineage>
        <taxon>Bacteria</taxon>
        <taxon>Pseudomonadati</taxon>
        <taxon>Pseudomonadota</taxon>
        <taxon>Alphaproteobacteria</taxon>
        <taxon>Hyphomicrobiales</taxon>
        <taxon>Afifellaceae</taxon>
        <taxon>Faunimonas</taxon>
    </lineage>
</organism>
<dbReference type="Pfam" id="PF08406">
    <property type="entry name" value="CbbQ_C"/>
    <property type="match status" value="1"/>
</dbReference>
<evidence type="ECO:0000256" key="1">
    <source>
        <dbReference type="ARBA" id="ARBA00009417"/>
    </source>
</evidence>
<dbReference type="STRING" id="1855383.SAMN05216548_114113"/>
<gene>
    <name evidence="7" type="ORF">SAMN05216548_114113</name>
</gene>
<dbReference type="PANTHER" id="PTHR48103:SF2">
    <property type="entry name" value="MIDASIN"/>
    <property type="match status" value="1"/>
</dbReference>
<comment type="similarity">
    <text evidence="1">Belongs to the CbbQ/NirQ/NorQ/GpvN family.</text>
</comment>
<proteinExistence type="inferred from homology"/>
<evidence type="ECO:0000256" key="2">
    <source>
        <dbReference type="ARBA" id="ARBA00022741"/>
    </source>
</evidence>
<reference evidence="7 8" key="1">
    <citation type="submission" date="2016-10" db="EMBL/GenBank/DDBJ databases">
        <authorList>
            <person name="de Groot N.N."/>
        </authorList>
    </citation>
    <scope>NUCLEOTIDE SEQUENCE [LARGE SCALE GENOMIC DNA]</scope>
    <source>
        <strain evidence="7 8">A52C2</strain>
    </source>
</reference>
<keyword evidence="8" id="KW-1185">Reference proteome</keyword>
<dbReference type="Pfam" id="PF07728">
    <property type="entry name" value="AAA_5"/>
    <property type="match status" value="1"/>
</dbReference>
<sequence>MTTETIDDGKITCQIDGARVHSVQLHIKAQHPEWTLERYKQEFPHAPLLSDMAKAQIEKRTKEREGEKIPVSQKLETGAAASRDRSIAKKPLHEIFELGKAAAALNARGEPIPISIFSGLDPEAAAIVPDIDKSYVFNIDLTKTVIIGLELNLPTYLWGMHGSGKTTVFEQVCARTGRPFMRVQHTVNTEEAHIVGQYVVKNGATEFQPGPLTLAMLNGHVYAADEYDFAMPSVLSVYQPVLEGKPLVIKEAPPEFRVIRPHPDFRFVATGNTNGGGDETGLYQGVQIQNAANYSRFAIVEEVLYMEKKVEVAVIVGKTGIDKRDAEKIVDFAKEIRDAFRANRIGSTVSPRELIAAARLGLVRGSDWRGGLRLGYTNRLSRTDKEVVEQFAQRIFG</sequence>
<evidence type="ECO:0000259" key="6">
    <source>
        <dbReference type="Pfam" id="PF08406"/>
    </source>
</evidence>
<evidence type="ECO:0000256" key="4">
    <source>
        <dbReference type="SAM" id="MobiDB-lite"/>
    </source>
</evidence>
<dbReference type="Proteomes" id="UP000199647">
    <property type="component" value="Unassembled WGS sequence"/>
</dbReference>
<evidence type="ECO:0000259" key="5">
    <source>
        <dbReference type="Pfam" id="PF07728"/>
    </source>
</evidence>
<evidence type="ECO:0000313" key="7">
    <source>
        <dbReference type="EMBL" id="SER28897.1"/>
    </source>
</evidence>
<name>A0A1H9MZE4_9HYPH</name>
<dbReference type="OrthoDB" id="9808317at2"/>
<dbReference type="InterPro" id="IPR027417">
    <property type="entry name" value="P-loop_NTPase"/>
</dbReference>
<dbReference type="GO" id="GO:0016887">
    <property type="term" value="F:ATP hydrolysis activity"/>
    <property type="evidence" value="ECO:0007669"/>
    <property type="project" value="InterPro"/>
</dbReference>
<dbReference type="GO" id="GO:0005524">
    <property type="term" value="F:ATP binding"/>
    <property type="evidence" value="ECO:0007669"/>
    <property type="project" value="UniProtKB-KW"/>
</dbReference>
<dbReference type="AlphaFoldDB" id="A0A1H9MZE4"/>
<dbReference type="Gene3D" id="3.40.50.300">
    <property type="entry name" value="P-loop containing nucleotide triphosphate hydrolases"/>
    <property type="match status" value="1"/>
</dbReference>
<feature type="domain" description="ATPase dynein-related AAA" evidence="5">
    <location>
        <begin position="157"/>
        <end position="277"/>
    </location>
</feature>
<dbReference type="InterPro" id="IPR013615">
    <property type="entry name" value="CbbQ_C"/>
</dbReference>
<feature type="compositionally biased region" description="Basic and acidic residues" evidence="4">
    <location>
        <begin position="59"/>
        <end position="68"/>
    </location>
</feature>
<dbReference type="PANTHER" id="PTHR48103">
    <property type="entry name" value="MIDASIN-RELATED"/>
    <property type="match status" value="1"/>
</dbReference>
<dbReference type="RefSeq" id="WP_092498619.1">
    <property type="nucleotide sequence ID" value="NZ_FOFG01000014.1"/>
</dbReference>